<evidence type="ECO:0000259" key="1">
    <source>
        <dbReference type="Pfam" id="PF01408"/>
    </source>
</evidence>
<name>A0A316YWY7_9BASI</name>
<dbReference type="AlphaFoldDB" id="A0A316YWY7"/>
<dbReference type="STRING" id="215250.A0A316YWY7"/>
<dbReference type="RefSeq" id="XP_025380754.1">
    <property type="nucleotide sequence ID" value="XM_025520551.1"/>
</dbReference>
<dbReference type="EMBL" id="KZ819634">
    <property type="protein sequence ID" value="PWN93556.1"/>
    <property type="molecule type" value="Genomic_DNA"/>
</dbReference>
<dbReference type="PANTHER" id="PTHR43708:SF1">
    <property type="entry name" value="GALACTOSE_LACTOSE METABOLISM REGULATORY PROTEIN GAL80"/>
    <property type="match status" value="1"/>
</dbReference>
<dbReference type="InterPro" id="IPR000683">
    <property type="entry name" value="Gfo/Idh/MocA-like_OxRdtase_N"/>
</dbReference>
<dbReference type="GO" id="GO:0000166">
    <property type="term" value="F:nucleotide binding"/>
    <property type="evidence" value="ECO:0007669"/>
    <property type="project" value="InterPro"/>
</dbReference>
<dbReference type="Pfam" id="PF01408">
    <property type="entry name" value="GFO_IDH_MocA"/>
    <property type="match status" value="1"/>
</dbReference>
<protein>
    <submittedName>
        <fullName evidence="3">NAD(P)-binding protein</fullName>
    </submittedName>
</protein>
<accession>A0A316YWY7</accession>
<dbReference type="PANTHER" id="PTHR43708">
    <property type="entry name" value="CONSERVED EXPRESSED OXIDOREDUCTASE (EUROFUNG)"/>
    <property type="match status" value="1"/>
</dbReference>
<dbReference type="InterPro" id="IPR055080">
    <property type="entry name" value="Gal80p-like_C"/>
</dbReference>
<evidence type="ECO:0000313" key="3">
    <source>
        <dbReference type="EMBL" id="PWN93556.1"/>
    </source>
</evidence>
<proteinExistence type="predicted"/>
<reference evidence="3 4" key="1">
    <citation type="journal article" date="2018" name="Mol. Biol. Evol.">
        <title>Broad Genomic Sampling Reveals a Smut Pathogenic Ancestry of the Fungal Clade Ustilaginomycotina.</title>
        <authorList>
            <person name="Kijpornyongpan T."/>
            <person name="Mondo S.J."/>
            <person name="Barry K."/>
            <person name="Sandor L."/>
            <person name="Lee J."/>
            <person name="Lipzen A."/>
            <person name="Pangilinan J."/>
            <person name="LaButti K."/>
            <person name="Hainaut M."/>
            <person name="Henrissat B."/>
            <person name="Grigoriev I.V."/>
            <person name="Spatafora J.W."/>
            <person name="Aime M.C."/>
        </authorList>
    </citation>
    <scope>NUCLEOTIDE SEQUENCE [LARGE SCALE GENOMIC DNA]</scope>
    <source>
        <strain evidence="3 4">MCA 4198</strain>
    </source>
</reference>
<dbReference type="Proteomes" id="UP000245768">
    <property type="component" value="Unassembled WGS sequence"/>
</dbReference>
<sequence length="401" mass="44186">MAPDYTPVKLDKPIRIGMIGLSGNALVSWGSGAHLPYLERSQAYTITALLNTSIESARAARDAFKLPANTKLYDSPEELAKDADVDLVVCNVRVDRHWPLTRPSIEAGKAVFVEWPLGKNLQEARAFVDLAQRKGIRTIAGNQARVDPLAHTVREAIEKRLGGLISVHVRANTLFHGYTDTIDYFLDRSVGGNFLTVHLAHLFDYLTSVLGPLEKGFDARFKIGHPEVDLVDDEQRTIRRATKDVPDQVVLQGQLADHAGALLSLQLRGGANFKGDADGLVWTLYGPKGELKITHSSSNLNVGTEFPTTKARLHRFDTDTVEDLAVDQEQPAFFRQLPLPARNIARLYEAFARDDGSSGVDFADALRLHEALEDICQAAEKACKTSPRQVFSRVGETQGQI</sequence>
<keyword evidence="4" id="KW-1185">Reference proteome</keyword>
<evidence type="ECO:0000313" key="4">
    <source>
        <dbReference type="Proteomes" id="UP000245768"/>
    </source>
</evidence>
<dbReference type="GeneID" id="37042467"/>
<dbReference type="Gene3D" id="3.30.360.10">
    <property type="entry name" value="Dihydrodipicolinate Reductase, domain 2"/>
    <property type="match status" value="1"/>
</dbReference>
<dbReference type="OrthoDB" id="64915at2759"/>
<organism evidence="3 4">
    <name type="scientific">Acaromyces ingoldii</name>
    <dbReference type="NCBI Taxonomy" id="215250"/>
    <lineage>
        <taxon>Eukaryota</taxon>
        <taxon>Fungi</taxon>
        <taxon>Dikarya</taxon>
        <taxon>Basidiomycota</taxon>
        <taxon>Ustilaginomycotina</taxon>
        <taxon>Exobasidiomycetes</taxon>
        <taxon>Exobasidiales</taxon>
        <taxon>Cryptobasidiaceae</taxon>
        <taxon>Acaromyces</taxon>
    </lineage>
</organism>
<dbReference type="SUPFAM" id="SSF51735">
    <property type="entry name" value="NAD(P)-binding Rossmann-fold domains"/>
    <property type="match status" value="1"/>
</dbReference>
<evidence type="ECO:0000259" key="2">
    <source>
        <dbReference type="Pfam" id="PF22685"/>
    </source>
</evidence>
<gene>
    <name evidence="3" type="ORF">FA10DRAFT_264193</name>
</gene>
<dbReference type="InterPro" id="IPR051317">
    <property type="entry name" value="Gfo/Idh/MocA_oxidoreduct"/>
</dbReference>
<dbReference type="InterPro" id="IPR036291">
    <property type="entry name" value="NAD(P)-bd_dom_sf"/>
</dbReference>
<dbReference type="Pfam" id="PF22685">
    <property type="entry name" value="Gal80p_C-like"/>
    <property type="match status" value="1"/>
</dbReference>
<dbReference type="Gene3D" id="3.40.50.720">
    <property type="entry name" value="NAD(P)-binding Rossmann-like Domain"/>
    <property type="match status" value="1"/>
</dbReference>
<feature type="domain" description="Gal80p-like C-terminal" evidence="2">
    <location>
        <begin position="157"/>
        <end position="294"/>
    </location>
</feature>
<dbReference type="InParanoid" id="A0A316YWY7"/>
<feature type="domain" description="Gfo/Idh/MocA-like oxidoreductase N-terminal" evidence="1">
    <location>
        <begin position="14"/>
        <end position="138"/>
    </location>
</feature>